<dbReference type="OrthoDB" id="9771666at2"/>
<dbReference type="InterPro" id="IPR029058">
    <property type="entry name" value="AB_hydrolase_fold"/>
</dbReference>
<proteinExistence type="predicted"/>
<dbReference type="RefSeq" id="WP_146883520.1">
    <property type="nucleotide sequence ID" value="NZ_BJXB01000005.1"/>
</dbReference>
<dbReference type="SUPFAM" id="SSF53474">
    <property type="entry name" value="alpha/beta-Hydrolases"/>
    <property type="match status" value="1"/>
</dbReference>
<dbReference type="Pfam" id="PF02129">
    <property type="entry name" value="Peptidase_S15"/>
    <property type="match status" value="1"/>
</dbReference>
<name>A0A511N098_DEIC1</name>
<dbReference type="AlphaFoldDB" id="A0A511N098"/>
<comment type="caution">
    <text evidence="2">The sequence shown here is derived from an EMBL/GenBank/DDBJ whole genome shotgun (WGS) entry which is preliminary data.</text>
</comment>
<accession>A0A511N098</accession>
<sequence>MRILMSLALCLLLTGCEVERKSQQNQSRTVQEKTQKVTPEKDIHQAEWRTVKQGKLNLSQVTYLSEGLKIDALVCAPQNLKAGTPLLMLEHGGFDTETDPRKCNEYAQMGYVIAQSAYRGQGRSEGKVEACLGEVNDSLALKQVVQDRLKTQGVVHVGVSLGGCIALKAAAQQKDVKGVAILVTPMDFAQQIRILRATRPDALSRWFEIFGGTPEEAPEQYEKRRPIAAAPQVNAPILNLIAAQDPLIPYKQQCDLLSVRKKAGKMVEVVHLARNGAPNPPLQQRYVCEGEGKPAFKLPEFKPQDFKNQDVFVTYYDLHHTSTAHMWKTVQDFLRTVAPLP</sequence>
<dbReference type="EMBL" id="BJXB01000005">
    <property type="protein sequence ID" value="GEM45857.1"/>
    <property type="molecule type" value="Genomic_DNA"/>
</dbReference>
<dbReference type="InterPro" id="IPR000383">
    <property type="entry name" value="Xaa-Pro-like_dom"/>
</dbReference>
<dbReference type="Proteomes" id="UP000321306">
    <property type="component" value="Unassembled WGS sequence"/>
</dbReference>
<gene>
    <name evidence="2" type="ORF">DC3_14920</name>
</gene>
<evidence type="ECO:0000259" key="1">
    <source>
        <dbReference type="Pfam" id="PF02129"/>
    </source>
</evidence>
<protein>
    <recommendedName>
        <fullName evidence="1">Xaa-Pro dipeptidyl-peptidase-like domain-containing protein</fullName>
    </recommendedName>
</protein>
<dbReference type="PROSITE" id="PS51257">
    <property type="entry name" value="PROKAR_LIPOPROTEIN"/>
    <property type="match status" value="1"/>
</dbReference>
<keyword evidence="3" id="KW-1185">Reference proteome</keyword>
<evidence type="ECO:0000313" key="2">
    <source>
        <dbReference type="EMBL" id="GEM45857.1"/>
    </source>
</evidence>
<dbReference type="GO" id="GO:0016787">
    <property type="term" value="F:hydrolase activity"/>
    <property type="evidence" value="ECO:0007669"/>
    <property type="project" value="InterPro"/>
</dbReference>
<dbReference type="Gene3D" id="3.40.50.1820">
    <property type="entry name" value="alpha/beta hydrolase"/>
    <property type="match status" value="1"/>
</dbReference>
<feature type="domain" description="Xaa-Pro dipeptidyl-peptidase-like" evidence="1">
    <location>
        <begin position="67"/>
        <end position="250"/>
    </location>
</feature>
<reference evidence="2 3" key="1">
    <citation type="submission" date="2019-07" db="EMBL/GenBank/DDBJ databases">
        <title>Whole genome shotgun sequence of Deinococcus cellulosilyticus NBRC 106333.</title>
        <authorList>
            <person name="Hosoyama A."/>
            <person name="Uohara A."/>
            <person name="Ohji S."/>
            <person name="Ichikawa N."/>
        </authorList>
    </citation>
    <scope>NUCLEOTIDE SEQUENCE [LARGE SCALE GENOMIC DNA]</scope>
    <source>
        <strain evidence="2 3">NBRC 106333</strain>
    </source>
</reference>
<organism evidence="2 3">
    <name type="scientific">Deinococcus cellulosilyticus (strain DSM 18568 / NBRC 106333 / KACC 11606 / 5516J-15)</name>
    <dbReference type="NCBI Taxonomy" id="1223518"/>
    <lineage>
        <taxon>Bacteria</taxon>
        <taxon>Thermotogati</taxon>
        <taxon>Deinococcota</taxon>
        <taxon>Deinococci</taxon>
        <taxon>Deinococcales</taxon>
        <taxon>Deinococcaceae</taxon>
        <taxon>Deinococcus</taxon>
    </lineage>
</organism>
<evidence type="ECO:0000313" key="3">
    <source>
        <dbReference type="Proteomes" id="UP000321306"/>
    </source>
</evidence>